<proteinExistence type="inferred from homology"/>
<gene>
    <name evidence="8" type="primary">dapF</name>
    <name evidence="10" type="ORF">SAMN05443144_10546</name>
</gene>
<keyword evidence="4 8" id="KW-0028">Amino-acid biosynthesis</keyword>
<keyword evidence="11" id="KW-1185">Reference proteome</keyword>
<feature type="binding site" evidence="8">
    <location>
        <position position="18"/>
    </location>
    <ligand>
        <name>substrate</name>
    </ligand>
</feature>
<dbReference type="AlphaFoldDB" id="A0A1M4YEY1"/>
<dbReference type="EMBL" id="FQUS01000005">
    <property type="protein sequence ID" value="SHF04295.1"/>
    <property type="molecule type" value="Genomic_DNA"/>
</dbReference>
<evidence type="ECO:0000256" key="8">
    <source>
        <dbReference type="HAMAP-Rule" id="MF_00197"/>
    </source>
</evidence>
<dbReference type="Pfam" id="PF01678">
    <property type="entry name" value="DAP_epimerase"/>
    <property type="match status" value="2"/>
</dbReference>
<comment type="pathway">
    <text evidence="1 8">Amino-acid biosynthesis; L-lysine biosynthesis via DAP pathway; DL-2,6-diaminopimelate from LL-2,6-diaminopimelate: step 1/1.</text>
</comment>
<comment type="function">
    <text evidence="8">Catalyzes the stereoinversion of LL-2,6-diaminopimelate (L,L-DAP) to meso-diaminopimelate (meso-DAP), a precursor of L-lysine and an essential component of the bacterial peptidoglycan.</text>
</comment>
<dbReference type="Proteomes" id="UP000184041">
    <property type="component" value="Unassembled WGS sequence"/>
</dbReference>
<dbReference type="GO" id="GO:0009089">
    <property type="term" value="P:lysine biosynthetic process via diaminopimelate"/>
    <property type="evidence" value="ECO:0007669"/>
    <property type="project" value="UniProtKB-UniRule"/>
</dbReference>
<dbReference type="GO" id="GO:0005829">
    <property type="term" value="C:cytosol"/>
    <property type="evidence" value="ECO:0007669"/>
    <property type="project" value="TreeGrafter"/>
</dbReference>
<dbReference type="PROSITE" id="PS01326">
    <property type="entry name" value="DAP_EPIMERASE"/>
    <property type="match status" value="1"/>
</dbReference>
<comment type="subcellular location">
    <subcellularLocation>
        <location evidence="8">Cytoplasm</location>
    </subcellularLocation>
</comment>
<evidence type="ECO:0000256" key="7">
    <source>
        <dbReference type="ARBA" id="ARBA00051712"/>
    </source>
</evidence>
<dbReference type="PANTHER" id="PTHR31689:SF0">
    <property type="entry name" value="DIAMINOPIMELATE EPIMERASE"/>
    <property type="match status" value="1"/>
</dbReference>
<feature type="binding site" evidence="8">
    <location>
        <begin position="214"/>
        <end position="215"/>
    </location>
    <ligand>
        <name>substrate</name>
    </ligand>
</feature>
<dbReference type="UniPathway" id="UPA00034">
    <property type="reaction ID" value="UER00025"/>
</dbReference>
<dbReference type="EC" id="5.1.1.7" evidence="3 8"/>
<evidence type="ECO:0000313" key="10">
    <source>
        <dbReference type="EMBL" id="SHF04295.1"/>
    </source>
</evidence>
<feature type="active site" description="Proton donor" evidence="8">
    <location>
        <position position="82"/>
    </location>
</feature>
<evidence type="ECO:0000256" key="2">
    <source>
        <dbReference type="ARBA" id="ARBA00010219"/>
    </source>
</evidence>
<evidence type="ECO:0000256" key="3">
    <source>
        <dbReference type="ARBA" id="ARBA00013080"/>
    </source>
</evidence>
<evidence type="ECO:0000256" key="9">
    <source>
        <dbReference type="PROSITE-ProRule" id="PRU10125"/>
    </source>
</evidence>
<sequence>MDTHRTTITFTKMQGTGNDFVVINNLERLFSKEELVRLAPKLCDRKFGIGSDGLLALFPAEHGEANYTMFYRNPDGSDAGMCGNGARCLALFARNLGFDKNHTFTVHDKLYKASVMDSNTVRISFPVETEVRHVNLDGKKIWQLHTGTEHIVTPVDAERLQQEDLLRQEGEKLRYHPAFQPEGTNVNFICGTGDNEVRLQTYERGVEDLTLACGTGAIAAALVWHELENRPDAEQPFQVKTEGGTLLVYFSFDRRTQTYANLKLEGPAHFVFEGTYFM</sequence>
<organism evidence="10 11">
    <name type="scientific">Fodinibius roseus</name>
    <dbReference type="NCBI Taxonomy" id="1194090"/>
    <lineage>
        <taxon>Bacteria</taxon>
        <taxon>Pseudomonadati</taxon>
        <taxon>Balneolota</taxon>
        <taxon>Balneolia</taxon>
        <taxon>Balneolales</taxon>
        <taxon>Balneolaceae</taxon>
        <taxon>Fodinibius</taxon>
    </lineage>
</organism>
<feature type="site" description="Could be important to modulate the pK values of the two catalytic cysteine residues" evidence="8">
    <location>
        <position position="203"/>
    </location>
</feature>
<comment type="catalytic activity">
    <reaction evidence="7 8">
        <text>(2S,6S)-2,6-diaminopimelate = meso-2,6-diaminopimelate</text>
        <dbReference type="Rhea" id="RHEA:15393"/>
        <dbReference type="ChEBI" id="CHEBI:57609"/>
        <dbReference type="ChEBI" id="CHEBI:57791"/>
        <dbReference type="EC" id="5.1.1.7"/>
    </reaction>
</comment>
<keyword evidence="8" id="KW-0963">Cytoplasm</keyword>
<evidence type="ECO:0000256" key="6">
    <source>
        <dbReference type="ARBA" id="ARBA00023235"/>
    </source>
</evidence>
<keyword evidence="5 8" id="KW-0457">Lysine biosynthesis</keyword>
<dbReference type="SUPFAM" id="SSF54506">
    <property type="entry name" value="Diaminopimelate epimerase-like"/>
    <property type="match status" value="2"/>
</dbReference>
<dbReference type="HAMAP" id="MF_00197">
    <property type="entry name" value="DAP_epimerase"/>
    <property type="match status" value="1"/>
</dbReference>
<dbReference type="InterPro" id="IPR001653">
    <property type="entry name" value="DAP_epimerase_DapF"/>
</dbReference>
<comment type="subunit">
    <text evidence="8">Homodimer.</text>
</comment>
<feature type="site" description="Could be important to modulate the pK values of the two catalytic cysteine residues" evidence="8">
    <location>
        <position position="150"/>
    </location>
</feature>
<feature type="binding site" evidence="8">
    <location>
        <position position="73"/>
    </location>
    <ligand>
        <name>substrate</name>
    </ligand>
</feature>
<keyword evidence="6 8" id="KW-0413">Isomerase</keyword>
<feature type="active site" evidence="9">
    <location>
        <position position="82"/>
    </location>
</feature>
<dbReference type="PANTHER" id="PTHR31689">
    <property type="entry name" value="DIAMINOPIMELATE EPIMERASE, CHLOROPLASTIC"/>
    <property type="match status" value="1"/>
</dbReference>
<protein>
    <recommendedName>
        <fullName evidence="3 8">Diaminopimelate epimerase</fullName>
        <shortName evidence="8">DAP epimerase</shortName>
        <ecNumber evidence="3 8">5.1.1.7</ecNumber>
    </recommendedName>
    <alternativeName>
        <fullName evidence="8">PLP-independent amino acid racemase</fullName>
    </alternativeName>
</protein>
<dbReference type="STRING" id="1194090.SAMN05443144_10546"/>
<feature type="binding site" evidence="8">
    <location>
        <position position="185"/>
    </location>
    <ligand>
        <name>substrate</name>
    </ligand>
</feature>
<feature type="binding site" evidence="8">
    <location>
        <begin position="203"/>
        <end position="204"/>
    </location>
    <ligand>
        <name>substrate</name>
    </ligand>
</feature>
<accession>A0A1M4YEY1</accession>
<comment type="similarity">
    <text evidence="2 8">Belongs to the diaminopimelate epimerase family.</text>
</comment>
<dbReference type="NCBIfam" id="TIGR00652">
    <property type="entry name" value="DapF"/>
    <property type="match status" value="1"/>
</dbReference>
<evidence type="ECO:0000256" key="1">
    <source>
        <dbReference type="ARBA" id="ARBA00005196"/>
    </source>
</evidence>
<evidence type="ECO:0000256" key="5">
    <source>
        <dbReference type="ARBA" id="ARBA00023154"/>
    </source>
</evidence>
<reference evidence="10 11" key="1">
    <citation type="submission" date="2016-11" db="EMBL/GenBank/DDBJ databases">
        <authorList>
            <person name="Jaros S."/>
            <person name="Januszkiewicz K."/>
            <person name="Wedrychowicz H."/>
        </authorList>
    </citation>
    <scope>NUCLEOTIDE SEQUENCE [LARGE SCALE GENOMIC DNA]</scope>
    <source>
        <strain evidence="10 11">DSM 21986</strain>
    </source>
</reference>
<dbReference type="Gene3D" id="3.10.310.10">
    <property type="entry name" value="Diaminopimelate Epimerase, Chain A, domain 1"/>
    <property type="match status" value="2"/>
</dbReference>
<evidence type="ECO:0000313" key="11">
    <source>
        <dbReference type="Proteomes" id="UP000184041"/>
    </source>
</evidence>
<comment type="caution">
    <text evidence="8">Lacks conserved residue(s) required for the propagation of feature annotation.</text>
</comment>
<dbReference type="GO" id="GO:0008837">
    <property type="term" value="F:diaminopimelate epimerase activity"/>
    <property type="evidence" value="ECO:0007669"/>
    <property type="project" value="UniProtKB-UniRule"/>
</dbReference>
<evidence type="ECO:0000256" key="4">
    <source>
        <dbReference type="ARBA" id="ARBA00022605"/>
    </source>
</evidence>
<feature type="active site" description="Proton acceptor" evidence="8">
    <location>
        <position position="213"/>
    </location>
</feature>
<feature type="binding site" evidence="8">
    <location>
        <begin position="83"/>
        <end position="84"/>
    </location>
    <ligand>
        <name>substrate</name>
    </ligand>
</feature>
<dbReference type="RefSeq" id="WP_073060730.1">
    <property type="nucleotide sequence ID" value="NZ_FQUS01000005.1"/>
</dbReference>
<dbReference type="OrthoDB" id="9805408at2"/>
<name>A0A1M4YEY1_9BACT</name>
<dbReference type="InterPro" id="IPR018510">
    <property type="entry name" value="DAP_epimerase_AS"/>
</dbReference>